<dbReference type="PRINTS" id="PR01950">
    <property type="entry name" value="LANCSUPER"/>
</dbReference>
<dbReference type="SMART" id="SM01260">
    <property type="entry name" value="LANC_like"/>
    <property type="match status" value="1"/>
</dbReference>
<dbReference type="Pfam" id="PF05147">
    <property type="entry name" value="LANC_like"/>
    <property type="match status" value="1"/>
</dbReference>
<dbReference type="InterPro" id="IPR025410">
    <property type="entry name" value="Lant_dehyd"/>
</dbReference>
<dbReference type="Gene3D" id="1.50.10.20">
    <property type="match status" value="1"/>
</dbReference>
<protein>
    <submittedName>
        <fullName evidence="2">DUF4135 domain-containing protein</fullName>
    </submittedName>
</protein>
<comment type="caution">
    <text evidence="2">The sequence shown here is derived from an EMBL/GenBank/DDBJ whole genome shotgun (WGS) entry which is preliminary data.</text>
</comment>
<evidence type="ECO:0000313" key="3">
    <source>
        <dbReference type="Proteomes" id="UP001521911"/>
    </source>
</evidence>
<reference evidence="2 3" key="1">
    <citation type="submission" date="2022-02" db="EMBL/GenBank/DDBJ databases">
        <title>Uncovering new skin microbiome diversity through culturing and metagenomics.</title>
        <authorList>
            <person name="Conlan S."/>
            <person name="Deming C."/>
            <person name="Nisc Comparative Sequencing Program N."/>
            <person name="Segre J.A."/>
        </authorList>
    </citation>
    <scope>NUCLEOTIDE SEQUENCE [LARGE SCALE GENOMIC DNA]</scope>
    <source>
        <strain evidence="2 3">ACRQV</strain>
    </source>
</reference>
<evidence type="ECO:0000259" key="1">
    <source>
        <dbReference type="Pfam" id="PF13575"/>
    </source>
</evidence>
<organism evidence="2 3">
    <name type="scientific">Corynebacterium singulare</name>
    <dbReference type="NCBI Taxonomy" id="161899"/>
    <lineage>
        <taxon>Bacteria</taxon>
        <taxon>Bacillati</taxon>
        <taxon>Actinomycetota</taxon>
        <taxon>Actinomycetes</taxon>
        <taxon>Mycobacteriales</taxon>
        <taxon>Corynebacteriaceae</taxon>
        <taxon>Corynebacterium</taxon>
    </lineage>
</organism>
<keyword evidence="3" id="KW-1185">Reference proteome</keyword>
<dbReference type="SUPFAM" id="SSF158745">
    <property type="entry name" value="LanC-like"/>
    <property type="match status" value="1"/>
</dbReference>
<gene>
    <name evidence="2" type="ORF">MHK08_01405</name>
</gene>
<feature type="domain" description="Lantibiotic biosynthesis protein dehydration" evidence="1">
    <location>
        <begin position="100"/>
        <end position="406"/>
    </location>
</feature>
<dbReference type="InterPro" id="IPR007822">
    <property type="entry name" value="LANC-like"/>
</dbReference>
<dbReference type="Pfam" id="PF13575">
    <property type="entry name" value="DUF4135"/>
    <property type="match status" value="1"/>
</dbReference>
<dbReference type="RefSeq" id="WP_239178696.1">
    <property type="nucleotide sequence ID" value="NZ_JAKRDF010000001.1"/>
</dbReference>
<evidence type="ECO:0000313" key="2">
    <source>
        <dbReference type="EMBL" id="MCG7275142.1"/>
    </source>
</evidence>
<sequence length="861" mass="94646">MLTEHIHSLAAELLCKMDITSVSPFVSTLLKKRIACDFNRLRSVRKVEQGLSNDSQLAHLLNSDAQLVADTRQRALEEFQYEVHPRLAGIDHSVAIESMTECGDPHTSGITLRIGLSDGSTWYRKGAVSKIERDLCHAYDIVSLPSPFRGWPTIHTERSTWQKAVDHAWSTDLESYFFNYGAMVAIMSFMHVSDLHHENLICNGHFPVPVDCEVVNLGFIHSPTVRNDAQRLVDGIIASFPTSTGMVPLNHSATLFGPGISPLESDVNESVFPYFDDVQQRFMLNVETTSAITHLPVAKTQLSQTASREYANSILRGFDLASARLVRHGRELKESLFHEDNTQRRALIRHTTGYSALISQAFCHAPDDPNSAIADTIFRTSKHLSPEVKTQEIECLRDGRIPRFTVDVVDGSLWEATTNVREPVIAEALGAHRHLWAQPQNFQYWRSSSRDLLSYCLGLTTLSNALPGSTRLRNEYVDNLAMIQPAQERLIRHIEGDRISSFRDKSHAWISVTVDSEEAVAVSAIPDDMYFGSAGVIKALRRTTKLTREDSEEYYAQLNQALQNHLDDPAHHVGYYKGVLGIGSELKRLAPLANQRFPEHEFLELVIAESLDSIGTSQHCLDMLMGAPGVIYALAGNSDCTLVPLVNALVEMILDHDGSELVNQKFLVDNVSFAHGASGVIAALAQYAHLNSSGPRLETAVSKLLDLERELGRGSLNDSRYGDDIDSLQWCNGSGGALISRALLAESPLRAVKDHVESDIASHLPNLIAHGNSLGNDCVCHGVAGSVLILEFLQARLPAYRQQLIDATAAFRRELAGQVATSGALNATGMSQHSKGLLVGAGGILCALKPNNSAGIITPEW</sequence>
<name>A0ABS9PR12_9CORY</name>
<dbReference type="Proteomes" id="UP001521911">
    <property type="component" value="Unassembled WGS sequence"/>
</dbReference>
<accession>A0ABS9PR12</accession>
<dbReference type="EMBL" id="JAKRDF010000001">
    <property type="protein sequence ID" value="MCG7275142.1"/>
    <property type="molecule type" value="Genomic_DNA"/>
</dbReference>
<proteinExistence type="predicted"/>